<feature type="domain" description="TonB-dependent receptor-like beta-barrel" evidence="13">
    <location>
        <begin position="172"/>
        <end position="585"/>
    </location>
</feature>
<keyword evidence="8" id="KW-0675">Receptor</keyword>
<evidence type="ECO:0000256" key="11">
    <source>
        <dbReference type="RuleBase" id="RU003357"/>
    </source>
</evidence>
<evidence type="ECO:0000256" key="9">
    <source>
        <dbReference type="ARBA" id="ARBA00023237"/>
    </source>
</evidence>
<dbReference type="PANTHER" id="PTHR30069">
    <property type="entry name" value="TONB-DEPENDENT OUTER MEMBRANE RECEPTOR"/>
    <property type="match status" value="1"/>
</dbReference>
<keyword evidence="4 10" id="KW-0812">Transmembrane</keyword>
<dbReference type="Pfam" id="PF07715">
    <property type="entry name" value="Plug"/>
    <property type="match status" value="1"/>
</dbReference>
<accession>K4IBD0</accession>
<dbReference type="InterPro" id="IPR000531">
    <property type="entry name" value="Beta-barrel_TonB"/>
</dbReference>
<evidence type="ECO:0000256" key="6">
    <source>
        <dbReference type="ARBA" id="ARBA00023077"/>
    </source>
</evidence>
<evidence type="ECO:0000256" key="2">
    <source>
        <dbReference type="ARBA" id="ARBA00022448"/>
    </source>
</evidence>
<dbReference type="STRING" id="313595.P700755_000146"/>
<dbReference type="InterPro" id="IPR036942">
    <property type="entry name" value="Beta-barrel_TonB_sf"/>
</dbReference>
<dbReference type="PANTHER" id="PTHR30069:SF29">
    <property type="entry name" value="HEMOGLOBIN AND HEMOGLOBIN-HAPTOGLOBIN-BINDING PROTEIN 1-RELATED"/>
    <property type="match status" value="1"/>
</dbReference>
<dbReference type="GO" id="GO:0044718">
    <property type="term" value="P:siderophore transmembrane transport"/>
    <property type="evidence" value="ECO:0007669"/>
    <property type="project" value="TreeGrafter"/>
</dbReference>
<keyword evidence="7 10" id="KW-0472">Membrane</keyword>
<keyword evidence="3 10" id="KW-1134">Transmembrane beta strand</keyword>
<dbReference type="SUPFAM" id="SSF56935">
    <property type="entry name" value="Porins"/>
    <property type="match status" value="1"/>
</dbReference>
<dbReference type="KEGG" id="ptq:P700755_000146"/>
<dbReference type="GO" id="GO:0015344">
    <property type="term" value="F:siderophore uptake transmembrane transporter activity"/>
    <property type="evidence" value="ECO:0007669"/>
    <property type="project" value="TreeGrafter"/>
</dbReference>
<evidence type="ECO:0000259" key="14">
    <source>
        <dbReference type="Pfam" id="PF07715"/>
    </source>
</evidence>
<dbReference type="eggNOG" id="COG4206">
    <property type="taxonomic scope" value="Bacteria"/>
</dbReference>
<dbReference type="InterPro" id="IPR012910">
    <property type="entry name" value="Plug_dom"/>
</dbReference>
<name>K4IBD0_PSYTT</name>
<dbReference type="OrthoDB" id="9762903at2"/>
<sequence>MKHYIYLCILVCLWTSPTVAQLDSIQKLEEVIVVDRQISRFSTGQRVQNISSSILQNTPGLLTDVLGQETTIFFKQNGYGMVSSPTFRGTTAQQTAVVWNGFNINSQFNGQTDFNTLLVDGFDELSVRPGGGSIIYGTGAIGGSIHLSNQLRFDGETSAVLSARTGSFSTFQNLLKASTSTDRWSLSLALSRFSSENDYDWPTTNRKNLNGDFEHYNANLSLSRKLGNGHRLTYHGMYFNGDRNFSLLFPSDPRSNYLNEDHRHMLEWEKEFSNLTSVLKMAYFGEDFQYTANINNPNPTGAGAQTAIARYSLFYTYNDFDFNALSEYNYSTADGDNVQADSRTIASFAFLAKHQWKQLTSEVSFRQEYSNVYDSPFLFSTGFNYVFSNYVEAKAKVSKNFRIPTFNDLYWEGSGQTDLQPETSNQLESSLIFSNAKKNHRFSLTGYYNDINNLIRWIPNVNNIWEPENVDEVETYGLEAQLESTFKFGEHLFQLNSLYGYTISENKQTGFQLTYVPKHKLTNGFTYSWNRFSVEIQNQYISEIFTRSNNSEGDILEDYLLWNSGLSYKFPKIQNLKLSFQVRNITDVAYQTIENRPMPGRHFFIQTLINF</sequence>
<dbReference type="RefSeq" id="WP_015022833.1">
    <property type="nucleotide sequence ID" value="NC_018721.1"/>
</dbReference>
<keyword evidence="2 10" id="KW-0813">Transport</keyword>
<dbReference type="EMBL" id="CP003879">
    <property type="protein sequence ID" value="AFU67213.1"/>
    <property type="molecule type" value="Genomic_DNA"/>
</dbReference>
<dbReference type="Gene3D" id="2.40.170.20">
    <property type="entry name" value="TonB-dependent receptor, beta-barrel domain"/>
    <property type="match status" value="1"/>
</dbReference>
<comment type="subcellular location">
    <subcellularLocation>
        <location evidence="1 10">Cell outer membrane</location>
        <topology evidence="1 10">Multi-pass membrane protein</topology>
    </subcellularLocation>
</comment>
<dbReference type="PROSITE" id="PS52016">
    <property type="entry name" value="TONB_DEPENDENT_REC_3"/>
    <property type="match status" value="1"/>
</dbReference>
<evidence type="ECO:0000256" key="5">
    <source>
        <dbReference type="ARBA" id="ARBA00022729"/>
    </source>
</evidence>
<dbReference type="AlphaFoldDB" id="K4IBD0"/>
<evidence type="ECO:0000256" key="12">
    <source>
        <dbReference type="SAM" id="SignalP"/>
    </source>
</evidence>
<comment type="similarity">
    <text evidence="10 11">Belongs to the TonB-dependent receptor family.</text>
</comment>
<dbReference type="Gene3D" id="2.170.130.10">
    <property type="entry name" value="TonB-dependent receptor, plug domain"/>
    <property type="match status" value="1"/>
</dbReference>
<evidence type="ECO:0000256" key="4">
    <source>
        <dbReference type="ARBA" id="ARBA00022692"/>
    </source>
</evidence>
<reference evidence="15" key="1">
    <citation type="submission" date="2006-03" db="EMBL/GenBank/DDBJ databases">
        <authorList>
            <person name="Bowman J."/>
            <person name="Ferriera S."/>
            <person name="Johnson J."/>
            <person name="Kravitz S."/>
            <person name="Halpern A."/>
            <person name="Remington K."/>
            <person name="Beeson K."/>
            <person name="Tran B."/>
            <person name="Rogers Y.-H."/>
            <person name="Friedman R."/>
            <person name="Venter J.C."/>
        </authorList>
    </citation>
    <scope>NUCLEOTIDE SEQUENCE [LARGE SCALE GENOMIC DNA]</scope>
    <source>
        <strain evidence="15">ATCC 700755</strain>
    </source>
</reference>
<keyword evidence="6 11" id="KW-0798">TonB box</keyword>
<feature type="domain" description="TonB-dependent receptor plug" evidence="14">
    <location>
        <begin position="42"/>
        <end position="143"/>
    </location>
</feature>
<reference evidence="15" key="2">
    <citation type="submission" date="2012-09" db="EMBL/GenBank/DDBJ databases">
        <title>The complete sequence of Psychroflexus torquis an extreme psychrophile from sea-ice that is stimulated by light.</title>
        <authorList>
            <person name="Feng S."/>
            <person name="Powell S.M."/>
            <person name="Bowman J.P."/>
        </authorList>
    </citation>
    <scope>NUCLEOTIDE SEQUENCE [LARGE SCALE GENOMIC DNA]</scope>
    <source>
        <strain evidence="15">ATCC 700755</strain>
    </source>
</reference>
<dbReference type="InterPro" id="IPR039426">
    <property type="entry name" value="TonB-dep_rcpt-like"/>
</dbReference>
<dbReference type="GO" id="GO:0009279">
    <property type="term" value="C:cell outer membrane"/>
    <property type="evidence" value="ECO:0007669"/>
    <property type="project" value="UniProtKB-SubCell"/>
</dbReference>
<evidence type="ECO:0000313" key="16">
    <source>
        <dbReference type="Proteomes" id="UP000008514"/>
    </source>
</evidence>
<evidence type="ECO:0000256" key="7">
    <source>
        <dbReference type="ARBA" id="ARBA00023136"/>
    </source>
</evidence>
<protein>
    <submittedName>
        <fullName evidence="15">Outer membrane vitamin B12/siderophore TonB-dependent channel/receptor protein BtuB-like protein</fullName>
    </submittedName>
</protein>
<dbReference type="InterPro" id="IPR037066">
    <property type="entry name" value="Plug_dom_sf"/>
</dbReference>
<organism evidence="15 16">
    <name type="scientific">Psychroflexus torquis (strain ATCC 700755 / CIP 106069 / ACAM 623)</name>
    <dbReference type="NCBI Taxonomy" id="313595"/>
    <lineage>
        <taxon>Bacteria</taxon>
        <taxon>Pseudomonadati</taxon>
        <taxon>Bacteroidota</taxon>
        <taxon>Flavobacteriia</taxon>
        <taxon>Flavobacteriales</taxon>
        <taxon>Flavobacteriaceae</taxon>
        <taxon>Psychroflexus</taxon>
    </lineage>
</organism>
<gene>
    <name evidence="15" type="ordered locus">P700755_000146</name>
</gene>
<evidence type="ECO:0000256" key="1">
    <source>
        <dbReference type="ARBA" id="ARBA00004571"/>
    </source>
</evidence>
<evidence type="ECO:0000256" key="8">
    <source>
        <dbReference type="ARBA" id="ARBA00023170"/>
    </source>
</evidence>
<evidence type="ECO:0000256" key="10">
    <source>
        <dbReference type="PROSITE-ProRule" id="PRU01360"/>
    </source>
</evidence>
<dbReference type="HOGENOM" id="CLU_026226_0_0_10"/>
<proteinExistence type="inferred from homology"/>
<keyword evidence="5 12" id="KW-0732">Signal</keyword>
<dbReference type="Pfam" id="PF00593">
    <property type="entry name" value="TonB_dep_Rec_b-barrel"/>
    <property type="match status" value="1"/>
</dbReference>
<dbReference type="Proteomes" id="UP000008514">
    <property type="component" value="Chromosome"/>
</dbReference>
<keyword evidence="16" id="KW-1185">Reference proteome</keyword>
<evidence type="ECO:0000256" key="3">
    <source>
        <dbReference type="ARBA" id="ARBA00022452"/>
    </source>
</evidence>
<evidence type="ECO:0000313" key="15">
    <source>
        <dbReference type="EMBL" id="AFU67213.1"/>
    </source>
</evidence>
<evidence type="ECO:0000259" key="13">
    <source>
        <dbReference type="Pfam" id="PF00593"/>
    </source>
</evidence>
<feature type="chain" id="PRO_5003879283" evidence="12">
    <location>
        <begin position="21"/>
        <end position="611"/>
    </location>
</feature>
<feature type="signal peptide" evidence="12">
    <location>
        <begin position="1"/>
        <end position="20"/>
    </location>
</feature>
<keyword evidence="9 10" id="KW-0998">Cell outer membrane</keyword>